<evidence type="ECO:0000256" key="1">
    <source>
        <dbReference type="SAM" id="MobiDB-lite"/>
    </source>
</evidence>
<dbReference type="InParanoid" id="A0A1V9XL52"/>
<dbReference type="InterPro" id="IPR003892">
    <property type="entry name" value="CUE"/>
</dbReference>
<dbReference type="FunCoup" id="A0A1V9XL52">
    <property type="interactions" value="227"/>
</dbReference>
<reference evidence="3 4" key="1">
    <citation type="journal article" date="2017" name="Gigascience">
        <title>Draft genome of the honey bee ectoparasitic mite, Tropilaelaps mercedesae, is shaped by the parasitic life history.</title>
        <authorList>
            <person name="Dong X."/>
            <person name="Armstrong S.D."/>
            <person name="Xia D."/>
            <person name="Makepeace B.L."/>
            <person name="Darby A.C."/>
            <person name="Kadowaki T."/>
        </authorList>
    </citation>
    <scope>NUCLEOTIDE SEQUENCE [LARGE SCALE GENOMIC DNA]</scope>
    <source>
        <strain evidence="3">Wuxi-XJTLU</strain>
    </source>
</reference>
<feature type="region of interest" description="Disordered" evidence="1">
    <location>
        <begin position="662"/>
        <end position="716"/>
    </location>
</feature>
<evidence type="ECO:0000313" key="4">
    <source>
        <dbReference type="Proteomes" id="UP000192247"/>
    </source>
</evidence>
<feature type="domain" description="CUE" evidence="2">
    <location>
        <begin position="465"/>
        <end position="508"/>
    </location>
</feature>
<comment type="caution">
    <text evidence="3">The sequence shown here is derived from an EMBL/GenBank/DDBJ whole genome shotgun (WGS) entry which is preliminary data.</text>
</comment>
<dbReference type="PANTHER" id="PTHR21494">
    <property type="entry name" value="ACTIVATING SIGNAL COINTEGRATOR 1 COMPLEX SUBUNIT 2 ASC-1 COMPLEX SUBUNIT P100"/>
    <property type="match status" value="1"/>
</dbReference>
<dbReference type="InterPro" id="IPR041800">
    <property type="entry name" value="ASCC2_CUE"/>
</dbReference>
<dbReference type="OrthoDB" id="5577209at2759"/>
<name>A0A1V9XL52_9ACAR</name>
<feature type="compositionally biased region" description="Basic and acidic residues" evidence="1">
    <location>
        <begin position="707"/>
        <end position="716"/>
    </location>
</feature>
<dbReference type="InterPro" id="IPR009060">
    <property type="entry name" value="UBA-like_sf"/>
</dbReference>
<organism evidence="3 4">
    <name type="scientific">Tropilaelaps mercedesae</name>
    <dbReference type="NCBI Taxonomy" id="418985"/>
    <lineage>
        <taxon>Eukaryota</taxon>
        <taxon>Metazoa</taxon>
        <taxon>Ecdysozoa</taxon>
        <taxon>Arthropoda</taxon>
        <taxon>Chelicerata</taxon>
        <taxon>Arachnida</taxon>
        <taxon>Acari</taxon>
        <taxon>Parasitiformes</taxon>
        <taxon>Mesostigmata</taxon>
        <taxon>Gamasina</taxon>
        <taxon>Dermanyssoidea</taxon>
        <taxon>Laelapidae</taxon>
        <taxon>Tropilaelaps</taxon>
    </lineage>
</organism>
<proteinExistence type="predicted"/>
<feature type="compositionally biased region" description="Basic residues" evidence="1">
    <location>
        <begin position="697"/>
        <end position="706"/>
    </location>
</feature>
<evidence type="ECO:0000313" key="3">
    <source>
        <dbReference type="EMBL" id="OQR74171.1"/>
    </source>
</evidence>
<protein>
    <submittedName>
        <fullName evidence="3">Activating signal cointegrator 1 complex subunit 2-like</fullName>
    </submittedName>
</protein>
<dbReference type="AlphaFoldDB" id="A0A1V9XL52"/>
<dbReference type="GO" id="GO:0006355">
    <property type="term" value="P:regulation of DNA-templated transcription"/>
    <property type="evidence" value="ECO:0007669"/>
    <property type="project" value="TreeGrafter"/>
</dbReference>
<dbReference type="Gene3D" id="1.10.8.10">
    <property type="entry name" value="DNA helicase RuvA subunit, C-terminal domain"/>
    <property type="match status" value="1"/>
</dbReference>
<sequence length="716" mass="82367">MSAGGNRKQEVQGAPADTVFKDLEINGTLSRVPLLNRGNLKAEHPYYWLYSSPASIFPAHDRLRIVGGDFSCAKNYEAEIDEWCTCAQYLVNDLQSILRMKYYKFWSSVLFDEDLHLALESYLRLAPRWFDISFLVTPLMQAIQDKLHDLVIKIFMRMSTWRESKTDHLTPSKFAEYLWHDIYDIARISDICVLYGYTEEAPVNSLIKKMIMNVLNRQPELTSEFQLFAHATLESIASLKDSCTNKDPIANSGNPSLLAAASLLDSASLKSMDENEIFHLCQGAAEVPVSVLHLMRHIPNNMLNSLENVVNAIPQFFHLVYPTLDEELERRQGTLLAAISDQIREMLCKGQFCALELFRYFIQVMCIDPLLSNTLNENDSLKLVEKYYSMAIHAVEETSFIVAYNSVYALGEDLNVFRRNPLTKDLVDESQFQYLLTTLQMATTEVGLEHNVLGEPETRGGAVGGSTPEVETILAIIPDLRPEFVEKCLEFYHRNVDEVVSALLDSNIHPELEKYRAEPEPVCNVKQITEGEDAHIGKKNQFAQNFLDDHKAKDGVRKIVLQYSETYNDVEVKANNKMYDDEYDDTYDSVYRGLPEKDSEEADRVFEVPRVLQKSVTRKKAVWELAQEQEIEEDTDTARQRQKAFCEDPEVIRARRERRYQANQVRKGRLSPQERDVVGVTRGQGQSEEVLRNRQLKERHKGKNRRAQADWKRREF</sequence>
<dbReference type="Proteomes" id="UP000192247">
    <property type="component" value="Unassembled WGS sequence"/>
</dbReference>
<dbReference type="SUPFAM" id="SSF46934">
    <property type="entry name" value="UBA-like"/>
    <property type="match status" value="1"/>
</dbReference>
<evidence type="ECO:0000259" key="2">
    <source>
        <dbReference type="PROSITE" id="PS51140"/>
    </source>
</evidence>
<dbReference type="PANTHER" id="PTHR21494:SF0">
    <property type="entry name" value="ACTIVATING SIGNAL COINTEGRATOR 1 COMPLEX SUBUNIT 2"/>
    <property type="match status" value="1"/>
</dbReference>
<accession>A0A1V9XL52</accession>
<dbReference type="CDD" id="cd14364">
    <property type="entry name" value="CUE_ASCC2"/>
    <property type="match status" value="1"/>
</dbReference>
<dbReference type="InterPro" id="IPR052586">
    <property type="entry name" value="ASCC2"/>
</dbReference>
<dbReference type="EMBL" id="MNPL01008568">
    <property type="protein sequence ID" value="OQR74171.1"/>
    <property type="molecule type" value="Genomic_DNA"/>
</dbReference>
<dbReference type="GO" id="GO:0043130">
    <property type="term" value="F:ubiquitin binding"/>
    <property type="evidence" value="ECO:0007669"/>
    <property type="project" value="InterPro"/>
</dbReference>
<keyword evidence="4" id="KW-1185">Reference proteome</keyword>
<dbReference type="Pfam" id="PF02845">
    <property type="entry name" value="CUE"/>
    <property type="match status" value="1"/>
</dbReference>
<gene>
    <name evidence="3" type="ORF">BIW11_01012</name>
</gene>
<dbReference type="STRING" id="418985.A0A1V9XL52"/>
<dbReference type="PROSITE" id="PS51140">
    <property type="entry name" value="CUE"/>
    <property type="match status" value="1"/>
</dbReference>